<dbReference type="EMBL" id="FUXM01000004">
    <property type="protein sequence ID" value="SJZ65023.1"/>
    <property type="molecule type" value="Genomic_DNA"/>
</dbReference>
<dbReference type="Proteomes" id="UP000189933">
    <property type="component" value="Unassembled WGS sequence"/>
</dbReference>
<accession>A0A1T4MDL1</accession>
<keyword evidence="1" id="KW-0472">Membrane</keyword>
<keyword evidence="1" id="KW-1133">Transmembrane helix</keyword>
<evidence type="ECO:0008006" key="4">
    <source>
        <dbReference type="Google" id="ProtNLM"/>
    </source>
</evidence>
<dbReference type="InterPro" id="IPR032585">
    <property type="entry name" value="DUF4912"/>
</dbReference>
<feature type="transmembrane region" description="Helical" evidence="1">
    <location>
        <begin position="6"/>
        <end position="24"/>
    </location>
</feature>
<organism evidence="2 3">
    <name type="scientific">Carboxydocella sporoproducens DSM 16521</name>
    <dbReference type="NCBI Taxonomy" id="1121270"/>
    <lineage>
        <taxon>Bacteria</taxon>
        <taxon>Bacillati</taxon>
        <taxon>Bacillota</taxon>
        <taxon>Clostridia</taxon>
        <taxon>Eubacteriales</taxon>
        <taxon>Clostridiales Family XVI. Incertae Sedis</taxon>
        <taxon>Carboxydocella</taxon>
    </lineage>
</organism>
<evidence type="ECO:0000313" key="3">
    <source>
        <dbReference type="Proteomes" id="UP000189933"/>
    </source>
</evidence>
<dbReference type="RefSeq" id="WP_159071935.1">
    <property type="nucleotide sequence ID" value="NZ_FUXM01000004.1"/>
</dbReference>
<sequence length="211" mass="24564">MTTIDWLIFFTGLLALVALLYYLFIPTWPRPAPKPERQDQEFASELAPAFPVKEIVTDLPTYYQGDNRLVAVARDPETIFVYWQLDPVYLESLEAELPALKSGITQLRLYRYDETTGQWLLENCKNLTSFVTSFYFHLARPDARYKVELGRLLNNQLFYCLLVSNEVVTPRAYFSALIDENWPPLLPLYQQLPQKERMIGSYVHFTIAPDV</sequence>
<dbReference type="AlphaFoldDB" id="A0A1T4MDL1"/>
<keyword evidence="1" id="KW-0812">Transmembrane</keyword>
<keyword evidence="3" id="KW-1185">Reference proteome</keyword>
<protein>
    <recommendedName>
        <fullName evidence="4">DUF4912 domain-containing protein</fullName>
    </recommendedName>
</protein>
<proteinExistence type="predicted"/>
<dbReference type="Pfam" id="PF16258">
    <property type="entry name" value="DUF4912"/>
    <property type="match status" value="1"/>
</dbReference>
<evidence type="ECO:0000256" key="1">
    <source>
        <dbReference type="SAM" id="Phobius"/>
    </source>
</evidence>
<reference evidence="3" key="1">
    <citation type="submission" date="2017-02" db="EMBL/GenBank/DDBJ databases">
        <authorList>
            <person name="Varghese N."/>
            <person name="Submissions S."/>
        </authorList>
    </citation>
    <scope>NUCLEOTIDE SEQUENCE [LARGE SCALE GENOMIC DNA]</scope>
    <source>
        <strain evidence="3">DSM 16521</strain>
    </source>
</reference>
<name>A0A1T4MDL1_9FIRM</name>
<evidence type="ECO:0000313" key="2">
    <source>
        <dbReference type="EMBL" id="SJZ65023.1"/>
    </source>
</evidence>
<gene>
    <name evidence="2" type="ORF">SAMN02745885_00516</name>
</gene>
<dbReference type="OrthoDB" id="9812700at2"/>